<dbReference type="SMART" id="SM00421">
    <property type="entry name" value="HTH_LUXR"/>
    <property type="match status" value="1"/>
</dbReference>
<evidence type="ECO:0000256" key="1">
    <source>
        <dbReference type="ARBA" id="ARBA00022553"/>
    </source>
</evidence>
<dbReference type="GO" id="GO:0000160">
    <property type="term" value="P:phosphorelay signal transduction system"/>
    <property type="evidence" value="ECO:0007669"/>
    <property type="project" value="InterPro"/>
</dbReference>
<dbReference type="RefSeq" id="WP_110998153.1">
    <property type="nucleotide sequence ID" value="NZ_QKTW01000010.1"/>
</dbReference>
<keyword evidence="1 3" id="KW-0597">Phosphoprotein</keyword>
<evidence type="ECO:0000256" key="2">
    <source>
        <dbReference type="ARBA" id="ARBA00023125"/>
    </source>
</evidence>
<name>A0A2W2C113_9BACT</name>
<dbReference type="Proteomes" id="UP000248745">
    <property type="component" value="Unassembled WGS sequence"/>
</dbReference>
<organism evidence="6 7">
    <name type="scientific">Taibaiella soli</name>
    <dbReference type="NCBI Taxonomy" id="1649169"/>
    <lineage>
        <taxon>Bacteria</taxon>
        <taxon>Pseudomonadati</taxon>
        <taxon>Bacteroidota</taxon>
        <taxon>Chitinophagia</taxon>
        <taxon>Chitinophagales</taxon>
        <taxon>Chitinophagaceae</taxon>
        <taxon>Taibaiella</taxon>
    </lineage>
</organism>
<dbReference type="Pfam" id="PF00196">
    <property type="entry name" value="GerE"/>
    <property type="match status" value="1"/>
</dbReference>
<reference evidence="6 7" key="1">
    <citation type="submission" date="2018-06" db="EMBL/GenBank/DDBJ databases">
        <title>Mucibacter soli gen. nov., sp. nov., a new member of the family Chitinophagaceae producing mucin.</title>
        <authorList>
            <person name="Kim M.-K."/>
            <person name="Park S."/>
            <person name="Kim T.-S."/>
            <person name="Joung Y."/>
            <person name="Han J.-H."/>
            <person name="Kim S.B."/>
        </authorList>
    </citation>
    <scope>NUCLEOTIDE SEQUENCE [LARGE SCALE GENOMIC DNA]</scope>
    <source>
        <strain evidence="6 7">R1-15</strain>
    </source>
</reference>
<dbReference type="InterPro" id="IPR058245">
    <property type="entry name" value="NreC/VraR/RcsB-like_REC"/>
</dbReference>
<dbReference type="OrthoDB" id="9797341at2"/>
<evidence type="ECO:0000313" key="6">
    <source>
        <dbReference type="EMBL" id="PZF73703.1"/>
    </source>
</evidence>
<dbReference type="SMART" id="SM00448">
    <property type="entry name" value="REC"/>
    <property type="match status" value="1"/>
</dbReference>
<keyword evidence="7" id="KW-1185">Reference proteome</keyword>
<gene>
    <name evidence="6" type="ORF">DN068_06825</name>
</gene>
<dbReference type="InterPro" id="IPR011006">
    <property type="entry name" value="CheY-like_superfamily"/>
</dbReference>
<evidence type="ECO:0000256" key="3">
    <source>
        <dbReference type="PROSITE-ProRule" id="PRU00169"/>
    </source>
</evidence>
<accession>A0A2W2C113</accession>
<dbReference type="CDD" id="cd06170">
    <property type="entry name" value="LuxR_C_like"/>
    <property type="match status" value="1"/>
</dbReference>
<comment type="caution">
    <text evidence="6">The sequence shown here is derived from an EMBL/GenBank/DDBJ whole genome shotgun (WGS) entry which is preliminary data.</text>
</comment>
<keyword evidence="2 6" id="KW-0238">DNA-binding</keyword>
<evidence type="ECO:0000259" key="4">
    <source>
        <dbReference type="PROSITE" id="PS50043"/>
    </source>
</evidence>
<dbReference type="SUPFAM" id="SSF46894">
    <property type="entry name" value="C-terminal effector domain of the bipartite response regulators"/>
    <property type="match status" value="1"/>
</dbReference>
<proteinExistence type="predicted"/>
<dbReference type="PROSITE" id="PS50043">
    <property type="entry name" value="HTH_LUXR_2"/>
    <property type="match status" value="1"/>
</dbReference>
<dbReference type="InterPro" id="IPR000792">
    <property type="entry name" value="Tscrpt_reg_LuxR_C"/>
</dbReference>
<feature type="modified residue" description="4-aspartylphosphate" evidence="3">
    <location>
        <position position="55"/>
    </location>
</feature>
<dbReference type="PRINTS" id="PR00038">
    <property type="entry name" value="HTHLUXR"/>
</dbReference>
<dbReference type="PROSITE" id="PS50110">
    <property type="entry name" value="RESPONSE_REGULATORY"/>
    <property type="match status" value="1"/>
</dbReference>
<dbReference type="InterPro" id="IPR039420">
    <property type="entry name" value="WalR-like"/>
</dbReference>
<dbReference type="InterPro" id="IPR001789">
    <property type="entry name" value="Sig_transdc_resp-reg_receiver"/>
</dbReference>
<dbReference type="CDD" id="cd17535">
    <property type="entry name" value="REC_NarL-like"/>
    <property type="match status" value="1"/>
</dbReference>
<dbReference type="PROSITE" id="PS00622">
    <property type="entry name" value="HTH_LUXR_1"/>
    <property type="match status" value="1"/>
</dbReference>
<evidence type="ECO:0000313" key="7">
    <source>
        <dbReference type="Proteomes" id="UP000248745"/>
    </source>
</evidence>
<feature type="domain" description="Response regulatory" evidence="5">
    <location>
        <begin position="4"/>
        <end position="120"/>
    </location>
</feature>
<dbReference type="Gene3D" id="3.40.50.2300">
    <property type="match status" value="1"/>
</dbReference>
<dbReference type="GO" id="GO:0006355">
    <property type="term" value="P:regulation of DNA-templated transcription"/>
    <property type="evidence" value="ECO:0007669"/>
    <property type="project" value="InterPro"/>
</dbReference>
<feature type="domain" description="HTH luxR-type" evidence="4">
    <location>
        <begin position="141"/>
        <end position="206"/>
    </location>
</feature>
<dbReference type="SUPFAM" id="SSF52172">
    <property type="entry name" value="CheY-like"/>
    <property type="match status" value="1"/>
</dbReference>
<dbReference type="GO" id="GO:0003677">
    <property type="term" value="F:DNA binding"/>
    <property type="evidence" value="ECO:0007669"/>
    <property type="project" value="UniProtKB-KW"/>
</dbReference>
<dbReference type="PANTHER" id="PTHR43214">
    <property type="entry name" value="TWO-COMPONENT RESPONSE REGULATOR"/>
    <property type="match status" value="1"/>
</dbReference>
<dbReference type="InterPro" id="IPR016032">
    <property type="entry name" value="Sig_transdc_resp-reg_C-effctor"/>
</dbReference>
<dbReference type="EMBL" id="QKTW01000010">
    <property type="protein sequence ID" value="PZF73703.1"/>
    <property type="molecule type" value="Genomic_DNA"/>
</dbReference>
<dbReference type="Pfam" id="PF00072">
    <property type="entry name" value="Response_reg"/>
    <property type="match status" value="1"/>
</dbReference>
<dbReference type="AlphaFoldDB" id="A0A2W2C113"/>
<sequence length="208" mass="23066">MKITVSVVDDHEMIAGGLITLLQDAAHISVISSYNSAVAALAGLKQQLPDVLILDIHMPDMTGDTLAEKITELYPQVTILILTGFNSFIYLKKLLKIGVAGYLLKNTDKQTLRTAIETVYAGKRFIDPTLAAHFNDAHSLKDQSVQKISQREKEVLSLIVKGHTSEQIAELLFLSQRTVENHRFHLMQKLGVKNTVTLVKAAMDMGIW</sequence>
<dbReference type="PANTHER" id="PTHR43214:SF42">
    <property type="entry name" value="TRANSCRIPTIONAL REGULATORY PROTEIN DESR"/>
    <property type="match status" value="1"/>
</dbReference>
<evidence type="ECO:0000259" key="5">
    <source>
        <dbReference type="PROSITE" id="PS50110"/>
    </source>
</evidence>
<protein>
    <submittedName>
        <fullName evidence="6">DNA-binding response regulator</fullName>
    </submittedName>
</protein>